<dbReference type="AlphaFoldDB" id="A0A336M705"/>
<evidence type="ECO:0000259" key="10">
    <source>
        <dbReference type="Pfam" id="PF14932"/>
    </source>
</evidence>
<dbReference type="GO" id="GO:0005819">
    <property type="term" value="C:spindle"/>
    <property type="evidence" value="ECO:0007669"/>
    <property type="project" value="UniProtKB-SubCell"/>
</dbReference>
<keyword evidence="9" id="KW-0131">Cell cycle</keyword>
<gene>
    <name evidence="12" type="primary">CSON005466</name>
</gene>
<dbReference type="GO" id="GO:0051301">
    <property type="term" value="P:cell division"/>
    <property type="evidence" value="ECO:0007669"/>
    <property type="project" value="UniProtKB-KW"/>
</dbReference>
<evidence type="ECO:0000256" key="6">
    <source>
        <dbReference type="ARBA" id="ARBA00022776"/>
    </source>
</evidence>
<name>A0A336M705_CULSO</name>
<dbReference type="VEuPathDB" id="VectorBase:CSON005466"/>
<protein>
    <submittedName>
        <fullName evidence="12">CSON005466 protein</fullName>
    </submittedName>
</protein>
<dbReference type="EMBL" id="UFQT01000215">
    <property type="protein sequence ID" value="SSX21808.1"/>
    <property type="molecule type" value="Genomic_DNA"/>
</dbReference>
<dbReference type="GO" id="GO:0005874">
    <property type="term" value="C:microtubule"/>
    <property type="evidence" value="ECO:0007669"/>
    <property type="project" value="UniProtKB-KW"/>
</dbReference>
<evidence type="ECO:0000313" key="11">
    <source>
        <dbReference type="EMBL" id="SSX01428.1"/>
    </source>
</evidence>
<keyword evidence="3" id="KW-0963">Cytoplasm</keyword>
<evidence type="ECO:0000256" key="4">
    <source>
        <dbReference type="ARBA" id="ARBA00022618"/>
    </source>
</evidence>
<sequence>MTIHKQQRFPNKTLKDKALSASKKECGSRVISDDILNLLPQQTKDAQRWMTIAAPDFFLWLQENIDDDNILDLIELKEYEELRQSGNLLSEQELNKKLKEIDENYPRLSEYKELDLNIAQTKLSEFERISMKQKKNLDALDLTNQAQDAKISKFNLKIYECQKESEFLVAQAIKTAEKLQHTEDENQKLCDNLQDSVNAPGVFTHQMQFYEHNNNMDDMIKQLENYCAQNQIFTELTLVDQNYETNVDELQKAKDELVNAKFHEILLKMKITSMEYVNNEIRYNTIKLPRNMNELIEMMNEYESINEQKDSRTSNLKKSLLERLSDIILSQIEIFSTKNVKYKHNRATNRIQNIKEIHPIVTKMIQISEIIWFAFNFDYERLNIKFFCDDFMSNYATNIRVEKMKRILEEESIPKYLSSTHENTKHLLESFTVGGKVQIRETFEAYSTIKENLKTLLTNVTKGIAGTEVNKYLNELSVIEKIMKTFVYGGVTSKPILHNPKNLKNILKLTANNEEIGEQYDEIKKSLKEYDSIFVQDKFFRYTNVLWIWFLTEPNKVLQAIQEVKKASDKAPAHLSGLRRQN</sequence>
<keyword evidence="5" id="KW-0493">Microtubule</keyword>
<organism evidence="12">
    <name type="scientific">Culicoides sonorensis</name>
    <name type="common">Biting midge</name>
    <dbReference type="NCBI Taxonomy" id="179676"/>
    <lineage>
        <taxon>Eukaryota</taxon>
        <taxon>Metazoa</taxon>
        <taxon>Ecdysozoa</taxon>
        <taxon>Arthropoda</taxon>
        <taxon>Hexapoda</taxon>
        <taxon>Insecta</taxon>
        <taxon>Pterygota</taxon>
        <taxon>Neoptera</taxon>
        <taxon>Endopterygota</taxon>
        <taxon>Diptera</taxon>
        <taxon>Nematocera</taxon>
        <taxon>Chironomoidea</taxon>
        <taxon>Ceratopogonidae</taxon>
        <taxon>Ceratopogoninae</taxon>
        <taxon>Culicoides</taxon>
        <taxon>Monoculicoides</taxon>
    </lineage>
</organism>
<reference evidence="11" key="1">
    <citation type="submission" date="2018-04" db="EMBL/GenBank/DDBJ databases">
        <authorList>
            <person name="Go L.Y."/>
            <person name="Mitchell J.A."/>
        </authorList>
    </citation>
    <scope>NUCLEOTIDE SEQUENCE</scope>
    <source>
        <tissue evidence="11">Whole organism</tissue>
    </source>
</reference>
<evidence type="ECO:0000313" key="12">
    <source>
        <dbReference type="EMBL" id="SSX21808.1"/>
    </source>
</evidence>
<evidence type="ECO:0000256" key="5">
    <source>
        <dbReference type="ARBA" id="ARBA00022701"/>
    </source>
</evidence>
<evidence type="ECO:0000256" key="9">
    <source>
        <dbReference type="ARBA" id="ARBA00023306"/>
    </source>
</evidence>
<comment type="similarity">
    <text evidence="2">Belongs to the HAUS3 family.</text>
</comment>
<evidence type="ECO:0000256" key="8">
    <source>
        <dbReference type="ARBA" id="ARBA00023212"/>
    </source>
</evidence>
<evidence type="ECO:0000256" key="1">
    <source>
        <dbReference type="ARBA" id="ARBA00004186"/>
    </source>
</evidence>
<keyword evidence="6" id="KW-0498">Mitosis</keyword>
<feature type="domain" description="HAUS augmin-like complex subunit 3 N-terminal" evidence="10">
    <location>
        <begin position="56"/>
        <end position="230"/>
    </location>
</feature>
<keyword evidence="7" id="KW-0175">Coiled coil</keyword>
<evidence type="ECO:0000256" key="2">
    <source>
        <dbReference type="ARBA" id="ARBA00009645"/>
    </source>
</evidence>
<keyword evidence="4" id="KW-0132">Cell division</keyword>
<dbReference type="InterPro" id="IPR032733">
    <property type="entry name" value="HAUS3_N"/>
</dbReference>
<comment type="subcellular location">
    <subcellularLocation>
        <location evidence="1">Cytoplasm</location>
        <location evidence="1">Cytoskeleton</location>
        <location evidence="1">Spindle</location>
    </subcellularLocation>
</comment>
<evidence type="ECO:0000256" key="7">
    <source>
        <dbReference type="ARBA" id="ARBA00023054"/>
    </source>
</evidence>
<dbReference type="EMBL" id="UFQS01000215">
    <property type="protein sequence ID" value="SSX01428.1"/>
    <property type="molecule type" value="Genomic_DNA"/>
</dbReference>
<reference evidence="12" key="2">
    <citation type="submission" date="2018-07" db="EMBL/GenBank/DDBJ databases">
        <authorList>
            <person name="Quirk P.G."/>
            <person name="Krulwich T.A."/>
        </authorList>
    </citation>
    <scope>NUCLEOTIDE SEQUENCE</scope>
</reference>
<keyword evidence="8" id="KW-0206">Cytoskeleton</keyword>
<dbReference type="Pfam" id="PF14932">
    <property type="entry name" value="HAUS-augmin3"/>
    <property type="match status" value="1"/>
</dbReference>
<evidence type="ECO:0000256" key="3">
    <source>
        <dbReference type="ARBA" id="ARBA00022490"/>
    </source>
</evidence>
<proteinExistence type="inferred from homology"/>
<accession>A0A336M705</accession>